<dbReference type="CDD" id="cd00085">
    <property type="entry name" value="HNHc"/>
    <property type="match status" value="1"/>
</dbReference>
<dbReference type="EMBL" id="CAFBPW010000040">
    <property type="protein sequence ID" value="CAB5030140.1"/>
    <property type="molecule type" value="Genomic_DNA"/>
</dbReference>
<name>A0A6J7M0B6_9ZZZZ</name>
<dbReference type="EMBL" id="CAFAAQ010000363">
    <property type="protein sequence ID" value="CAB4829821.1"/>
    <property type="molecule type" value="Genomic_DNA"/>
</dbReference>
<evidence type="ECO:0000313" key="3">
    <source>
        <dbReference type="EMBL" id="CAB4829821.1"/>
    </source>
</evidence>
<dbReference type="SMART" id="SM00507">
    <property type="entry name" value="HNHc"/>
    <property type="match status" value="1"/>
</dbReference>
<dbReference type="InterPro" id="IPR003615">
    <property type="entry name" value="HNH_nuc"/>
</dbReference>
<dbReference type="PANTHER" id="PTHR33877:SF2">
    <property type="entry name" value="OS07G0170200 PROTEIN"/>
    <property type="match status" value="1"/>
</dbReference>
<dbReference type="EMBL" id="CAFBQW010000249">
    <property type="protein sequence ID" value="CAB5068942.1"/>
    <property type="molecule type" value="Genomic_DNA"/>
</dbReference>
<dbReference type="EMBL" id="CAFBOG010000041">
    <property type="protein sequence ID" value="CAB4974067.1"/>
    <property type="molecule type" value="Genomic_DNA"/>
</dbReference>
<dbReference type="AlphaFoldDB" id="A0A6J7M0B6"/>
<evidence type="ECO:0000259" key="1">
    <source>
        <dbReference type="SMART" id="SM00507"/>
    </source>
</evidence>
<dbReference type="Pfam" id="PF14279">
    <property type="entry name" value="HNH_5"/>
    <property type="match status" value="1"/>
</dbReference>
<organism evidence="4">
    <name type="scientific">freshwater metagenome</name>
    <dbReference type="NCBI Taxonomy" id="449393"/>
    <lineage>
        <taxon>unclassified sequences</taxon>
        <taxon>metagenomes</taxon>
        <taxon>ecological metagenomes</taxon>
    </lineage>
</organism>
<dbReference type="PANTHER" id="PTHR33877">
    <property type="entry name" value="SLL1193 PROTEIN"/>
    <property type="match status" value="1"/>
</dbReference>
<evidence type="ECO:0000313" key="2">
    <source>
        <dbReference type="EMBL" id="CAB4708923.1"/>
    </source>
</evidence>
<feature type="domain" description="HNH nuclease" evidence="1">
    <location>
        <begin position="71"/>
        <end position="122"/>
    </location>
</feature>
<gene>
    <name evidence="2" type="ORF">UFOPK2582_01324</name>
    <name evidence="3" type="ORF">UFOPK3046_02300</name>
    <name evidence="4" type="ORF">UFOPK3914_00629</name>
    <name evidence="5" type="ORF">UFOPK4173_00529</name>
    <name evidence="6" type="ORF">UFOPK4354_01724</name>
</gene>
<protein>
    <submittedName>
        <fullName evidence="4">Unannotated protein</fullName>
    </submittedName>
</protein>
<dbReference type="InterPro" id="IPR052892">
    <property type="entry name" value="NA-targeting_endonuclease"/>
</dbReference>
<dbReference type="InterPro" id="IPR029471">
    <property type="entry name" value="HNH_5"/>
</dbReference>
<sequence length="168" mass="18890">MTVLLLNASFEPLRVITIRRALGLVLTSKAELIERDGNRVIRSAGGAEFEMPAVIRLRRFVSIPFQATAPLSRRTLLARDAHRCQVLGCTRSGQTVDHVIPRSRGGLHEWCNVTLMCVRHNSQKSDRLLEELGWKLVQQPQVPRGRQVLLARAGLREPPALWEPYLAA</sequence>
<evidence type="ECO:0000313" key="5">
    <source>
        <dbReference type="EMBL" id="CAB5030140.1"/>
    </source>
</evidence>
<reference evidence="4" key="1">
    <citation type="submission" date="2020-05" db="EMBL/GenBank/DDBJ databases">
        <authorList>
            <person name="Chiriac C."/>
            <person name="Salcher M."/>
            <person name="Ghai R."/>
            <person name="Kavagutti S V."/>
        </authorList>
    </citation>
    <scope>NUCLEOTIDE SEQUENCE</scope>
</reference>
<proteinExistence type="predicted"/>
<evidence type="ECO:0000313" key="4">
    <source>
        <dbReference type="EMBL" id="CAB4974067.1"/>
    </source>
</evidence>
<dbReference type="EMBL" id="CAEZXS010000183">
    <property type="protein sequence ID" value="CAB4708923.1"/>
    <property type="molecule type" value="Genomic_DNA"/>
</dbReference>
<evidence type="ECO:0000313" key="6">
    <source>
        <dbReference type="EMBL" id="CAB5068942.1"/>
    </source>
</evidence>
<dbReference type="Gene3D" id="1.10.30.50">
    <property type="match status" value="1"/>
</dbReference>
<accession>A0A6J7M0B6</accession>